<feature type="transmembrane region" description="Helical" evidence="1">
    <location>
        <begin position="80"/>
        <end position="98"/>
    </location>
</feature>
<keyword evidence="1" id="KW-0472">Membrane</keyword>
<name>E0SQU4_IGNAA</name>
<evidence type="ECO:0008006" key="4">
    <source>
        <dbReference type="Google" id="ProtNLM"/>
    </source>
</evidence>
<protein>
    <recommendedName>
        <fullName evidence="4">DUF998 domain-containing protein</fullName>
    </recommendedName>
</protein>
<evidence type="ECO:0000256" key="1">
    <source>
        <dbReference type="SAM" id="Phobius"/>
    </source>
</evidence>
<keyword evidence="3" id="KW-1185">Reference proteome</keyword>
<feature type="transmembrane region" description="Helical" evidence="1">
    <location>
        <begin position="53"/>
        <end position="73"/>
    </location>
</feature>
<gene>
    <name evidence="2" type="ordered locus">Igag_0322</name>
</gene>
<proteinExistence type="predicted"/>
<feature type="transmembrane region" description="Helical" evidence="1">
    <location>
        <begin position="156"/>
        <end position="176"/>
    </location>
</feature>
<feature type="transmembrane region" description="Helical" evidence="1">
    <location>
        <begin position="130"/>
        <end position="150"/>
    </location>
</feature>
<dbReference type="Proteomes" id="UP000001304">
    <property type="component" value="Chromosome"/>
</dbReference>
<keyword evidence="1" id="KW-0812">Transmembrane</keyword>
<dbReference type="Pfam" id="PF06197">
    <property type="entry name" value="DUF998"/>
    <property type="match status" value="1"/>
</dbReference>
<organism evidence="2 3">
    <name type="scientific">Ignisphaera aggregans (strain DSM 17230 / JCM 13409 / AQ1.S1)</name>
    <dbReference type="NCBI Taxonomy" id="583356"/>
    <lineage>
        <taxon>Archaea</taxon>
        <taxon>Thermoproteota</taxon>
        <taxon>Thermoprotei</taxon>
        <taxon>Desulfurococcales</taxon>
        <taxon>Desulfurococcaceae</taxon>
        <taxon>Ignisphaera</taxon>
    </lineage>
</organism>
<feature type="transmembrane region" description="Helical" evidence="1">
    <location>
        <begin position="104"/>
        <end position="123"/>
    </location>
</feature>
<dbReference type="InterPro" id="IPR009339">
    <property type="entry name" value="DUF998"/>
</dbReference>
<dbReference type="EMBL" id="CP002098">
    <property type="protein sequence ID" value="ADM27168.1"/>
    <property type="molecule type" value="Genomic_DNA"/>
</dbReference>
<accession>E0SQU4</accession>
<dbReference type="BioCyc" id="IAGG583356:GHAH-331-MONOMER"/>
<dbReference type="PANTHER" id="PTHR42241:SF2">
    <property type="entry name" value="HYPOTHETICAL MEMBRANE PROTEIN, CONSERVED, DUF998 FAMILY"/>
    <property type="match status" value="1"/>
</dbReference>
<dbReference type="PANTHER" id="PTHR42241">
    <property type="entry name" value="HYPOTHETICAL MEMBRANE PROTEIN, CONSERVED, DUF998 FAMILY"/>
    <property type="match status" value="1"/>
</dbReference>
<dbReference type="HOGENOM" id="CLU_1465175_0_0_2"/>
<dbReference type="KEGG" id="iag:Igag_0322"/>
<dbReference type="STRING" id="583356.Igag_0322"/>
<sequence>MKINRLCILVALSSFVIPLLFISIAIAMSDWFNIYDNALSDLGHATRSKVAPIFNIGLSLGAFLLTIFAINYVKDISRILMILLLLCAFLLNLVAVFDEVYGKLHYWVSVAFFISLALLLAGYGYFMKQIVLATIAIAIGVIAWYIHMVYRIPRGAAIPELISIFISIPFLIVFAYRNVCRE</sequence>
<reference evidence="2 3" key="1">
    <citation type="journal article" date="2010" name="Stand. Genomic Sci.">
        <title>Complete genome sequence of Ignisphaera aggregans type strain (AQ1.S1).</title>
        <authorList>
            <person name="Goker M."/>
            <person name="Held B."/>
            <person name="Lapidus A."/>
            <person name="Nolan M."/>
            <person name="Spring S."/>
            <person name="Yasawong M."/>
            <person name="Lucas S."/>
            <person name="Glavina Del Rio T."/>
            <person name="Tice H."/>
            <person name="Cheng J.F."/>
            <person name="Goodwin L."/>
            <person name="Tapia R."/>
            <person name="Pitluck S."/>
            <person name="Liolios K."/>
            <person name="Ivanova N."/>
            <person name="Mavromatis K."/>
            <person name="Mikhailova N."/>
            <person name="Pati A."/>
            <person name="Chen A."/>
            <person name="Palaniappan K."/>
            <person name="Brambilla E."/>
            <person name="Land M."/>
            <person name="Hauser L."/>
            <person name="Chang Y.J."/>
            <person name="Jeffries C.D."/>
            <person name="Brettin T."/>
            <person name="Detter J.C."/>
            <person name="Han C."/>
            <person name="Rohde M."/>
            <person name="Sikorski J."/>
            <person name="Woyke T."/>
            <person name="Bristow J."/>
            <person name="Eisen J.A."/>
            <person name="Markowitz V."/>
            <person name="Hugenholtz P."/>
            <person name="Kyrpides N.C."/>
            <person name="Klenk H.P."/>
        </authorList>
    </citation>
    <scope>NUCLEOTIDE SEQUENCE [LARGE SCALE GENOMIC DNA]</scope>
    <source>
        <strain evidence="3">DSM 17230 / JCM 13409 / AQ1.S1</strain>
    </source>
</reference>
<keyword evidence="1" id="KW-1133">Transmembrane helix</keyword>
<evidence type="ECO:0000313" key="2">
    <source>
        <dbReference type="EMBL" id="ADM27168.1"/>
    </source>
</evidence>
<evidence type="ECO:0000313" key="3">
    <source>
        <dbReference type="Proteomes" id="UP000001304"/>
    </source>
</evidence>
<dbReference type="AlphaFoldDB" id="E0SQU4"/>